<evidence type="ECO:0000256" key="2">
    <source>
        <dbReference type="ARBA" id="ARBA00022679"/>
    </source>
</evidence>
<accession>A0A418M8S1</accession>
<gene>
    <name evidence="5" type="ORF">DYU11_15865</name>
</gene>
<dbReference type="Pfam" id="PF01648">
    <property type="entry name" value="ACPS"/>
    <property type="match status" value="1"/>
</dbReference>
<dbReference type="Proteomes" id="UP000283523">
    <property type="component" value="Unassembled WGS sequence"/>
</dbReference>
<dbReference type="InterPro" id="IPR055066">
    <property type="entry name" value="AASDHPPT_N"/>
</dbReference>
<keyword evidence="2" id="KW-0808">Transferase</keyword>
<proteinExistence type="inferred from homology"/>
<dbReference type="GO" id="GO:0005829">
    <property type="term" value="C:cytosol"/>
    <property type="evidence" value="ECO:0007669"/>
    <property type="project" value="TreeGrafter"/>
</dbReference>
<dbReference type="InterPro" id="IPR050559">
    <property type="entry name" value="P-Pant_transferase_sf"/>
</dbReference>
<dbReference type="SUPFAM" id="SSF56214">
    <property type="entry name" value="4'-phosphopantetheinyl transferase"/>
    <property type="match status" value="2"/>
</dbReference>
<dbReference type="EMBL" id="QXED01000004">
    <property type="protein sequence ID" value="RIV22492.1"/>
    <property type="molecule type" value="Genomic_DNA"/>
</dbReference>
<dbReference type="GO" id="GO:0019878">
    <property type="term" value="P:lysine biosynthetic process via aminoadipic acid"/>
    <property type="evidence" value="ECO:0007669"/>
    <property type="project" value="TreeGrafter"/>
</dbReference>
<evidence type="ECO:0000313" key="6">
    <source>
        <dbReference type="Proteomes" id="UP000283523"/>
    </source>
</evidence>
<protein>
    <submittedName>
        <fullName evidence="5">Uncharacterized protein</fullName>
    </submittedName>
</protein>
<feature type="domain" description="4'-phosphopantetheinyl transferase N-terminal" evidence="4">
    <location>
        <begin position="47"/>
        <end position="123"/>
    </location>
</feature>
<evidence type="ECO:0000259" key="4">
    <source>
        <dbReference type="Pfam" id="PF22624"/>
    </source>
</evidence>
<dbReference type="Pfam" id="PF22624">
    <property type="entry name" value="AASDHPPT_N"/>
    <property type="match status" value="1"/>
</dbReference>
<evidence type="ECO:0000259" key="3">
    <source>
        <dbReference type="Pfam" id="PF01648"/>
    </source>
</evidence>
<evidence type="ECO:0000256" key="1">
    <source>
        <dbReference type="ARBA" id="ARBA00010990"/>
    </source>
</evidence>
<comment type="similarity">
    <text evidence="1">Belongs to the P-Pant transferase superfamily. Gsp/Sfp/HetI/AcpT family.</text>
</comment>
<evidence type="ECO:0000313" key="5">
    <source>
        <dbReference type="EMBL" id="RIV22492.1"/>
    </source>
</evidence>
<dbReference type="InterPro" id="IPR008278">
    <property type="entry name" value="4-PPantetheinyl_Trfase_dom"/>
</dbReference>
<name>A0A418M8S1_9BACT</name>
<organism evidence="5 6">
    <name type="scientific">Fibrisoma montanum</name>
    <dbReference type="NCBI Taxonomy" id="2305895"/>
    <lineage>
        <taxon>Bacteria</taxon>
        <taxon>Pseudomonadati</taxon>
        <taxon>Bacteroidota</taxon>
        <taxon>Cytophagia</taxon>
        <taxon>Cytophagales</taxon>
        <taxon>Spirosomataceae</taxon>
        <taxon>Fibrisoma</taxon>
    </lineage>
</organism>
<dbReference type="AlphaFoldDB" id="A0A418M8S1"/>
<dbReference type="PANTHER" id="PTHR12215:SF10">
    <property type="entry name" value="L-AMINOADIPATE-SEMIALDEHYDE DEHYDROGENASE-PHOSPHOPANTETHEINYL TRANSFERASE"/>
    <property type="match status" value="1"/>
</dbReference>
<dbReference type="GO" id="GO:0000287">
    <property type="term" value="F:magnesium ion binding"/>
    <property type="evidence" value="ECO:0007669"/>
    <property type="project" value="InterPro"/>
</dbReference>
<dbReference type="Gene3D" id="3.90.470.20">
    <property type="entry name" value="4'-phosphopantetheinyl transferase domain"/>
    <property type="match status" value="2"/>
</dbReference>
<dbReference type="GO" id="GO:0008897">
    <property type="term" value="F:holo-[acyl-carrier-protein] synthase activity"/>
    <property type="evidence" value="ECO:0007669"/>
    <property type="project" value="InterPro"/>
</dbReference>
<keyword evidence="6" id="KW-1185">Reference proteome</keyword>
<dbReference type="PANTHER" id="PTHR12215">
    <property type="entry name" value="PHOSPHOPANTETHEINE TRANSFERASE"/>
    <property type="match status" value="1"/>
</dbReference>
<sequence length="254" mass="28918">MSMIHIRCGALATTQWLDAPHWPWNNEPLVFRASVAEFTPQIPRFDDVLSPDERQRANRFHQPEDRQRYVLGKVLSRFLLGRLLNQSPASVQFRIDGNGKPHVSGTNQVQFNLSHAGNWVLISLAPVAVGVDVEQIRPSFRYEAVLAHSFSDKEQRYVHESADPRLLFFQLWTRKEALAKAVGTGLIHDLVNQPTLDGEHIIEGQTGELLRSWTVLSFHLEANYEATLAWAGLSDQTRVTFYHLRPELLQAIAH</sequence>
<reference evidence="5 6" key="1">
    <citation type="submission" date="2018-08" db="EMBL/GenBank/DDBJ databases">
        <title>Fibrisoma montanum sp. nov., isolated from Danxia mountain soil.</title>
        <authorList>
            <person name="Huang Y."/>
        </authorList>
    </citation>
    <scope>NUCLEOTIDE SEQUENCE [LARGE SCALE GENOMIC DNA]</scope>
    <source>
        <strain evidence="5 6">HYT19</strain>
    </source>
</reference>
<dbReference type="InterPro" id="IPR037143">
    <property type="entry name" value="4-PPantetheinyl_Trfase_dom_sf"/>
</dbReference>
<comment type="caution">
    <text evidence="5">The sequence shown here is derived from an EMBL/GenBank/DDBJ whole genome shotgun (WGS) entry which is preliminary data.</text>
</comment>
<feature type="domain" description="4'-phosphopantetheinyl transferase" evidence="3">
    <location>
        <begin position="128"/>
        <end position="227"/>
    </location>
</feature>